<reference evidence="7 9" key="1">
    <citation type="submission" date="2019-04" db="EMBL/GenBank/DDBJ databases">
        <title>Complete genome sequence of Agrobacterium larrymoorei CFBP5473.</title>
        <authorList>
            <person name="Haryono M."/>
            <person name="Chou L."/>
            <person name="Lin Y.-C."/>
            <person name="Lai E.-M."/>
            <person name="Kuo C.-H."/>
        </authorList>
    </citation>
    <scope>NUCLEOTIDE SEQUENCE [LARGE SCALE GENOMIC DNA]</scope>
    <source>
        <strain evidence="7 9">CFBP5473</strain>
    </source>
</reference>
<dbReference type="InterPro" id="IPR000524">
    <property type="entry name" value="Tscrpt_reg_HTH_GntR"/>
</dbReference>
<evidence type="ECO:0000313" key="9">
    <source>
        <dbReference type="Proteomes" id="UP000298545"/>
    </source>
</evidence>
<dbReference type="Pfam" id="PF00155">
    <property type="entry name" value="Aminotran_1_2"/>
    <property type="match status" value="1"/>
</dbReference>
<dbReference type="InterPro" id="IPR036390">
    <property type="entry name" value="WH_DNA-bd_sf"/>
</dbReference>
<dbReference type="OrthoDB" id="9804020at2"/>
<dbReference type="InterPro" id="IPR015424">
    <property type="entry name" value="PyrdxlP-dep_Trfase"/>
</dbReference>
<evidence type="ECO:0000313" key="10">
    <source>
        <dbReference type="Proteomes" id="UP000826513"/>
    </source>
</evidence>
<dbReference type="STRING" id="1367849.GCA_000518585_01878"/>
<dbReference type="SUPFAM" id="SSF53383">
    <property type="entry name" value="PLP-dependent transferases"/>
    <property type="match status" value="1"/>
</dbReference>
<keyword evidence="7" id="KW-0032">Aminotransferase</keyword>
<dbReference type="GO" id="GO:0003677">
    <property type="term" value="F:DNA binding"/>
    <property type="evidence" value="ECO:0007669"/>
    <property type="project" value="UniProtKB-KW"/>
</dbReference>
<evidence type="ECO:0000313" key="7">
    <source>
        <dbReference type="EMBL" id="QCJ00092.1"/>
    </source>
</evidence>
<evidence type="ECO:0000256" key="3">
    <source>
        <dbReference type="ARBA" id="ARBA00023015"/>
    </source>
</evidence>
<name>A0A4D7DTA4_9HYPH</name>
<feature type="domain" description="HTH gntR-type" evidence="6">
    <location>
        <begin position="16"/>
        <end position="84"/>
    </location>
</feature>
<dbReference type="PANTHER" id="PTHR46577:SF1">
    <property type="entry name" value="HTH-TYPE TRANSCRIPTIONAL REGULATORY PROTEIN GABR"/>
    <property type="match status" value="1"/>
</dbReference>
<gene>
    <name evidence="7" type="ORF">CFBP5473_19345</name>
    <name evidence="8" type="ORF">J5285_19005</name>
</gene>
<keyword evidence="4" id="KW-0238">DNA-binding</keyword>
<dbReference type="KEGG" id="alf:CFBP5473_19345"/>
<accession>A0A4D7DTA4</accession>
<dbReference type="GO" id="GO:0003700">
    <property type="term" value="F:DNA-binding transcription factor activity"/>
    <property type="evidence" value="ECO:0007669"/>
    <property type="project" value="InterPro"/>
</dbReference>
<dbReference type="InterPro" id="IPR051446">
    <property type="entry name" value="HTH_trans_reg/aminotransferase"/>
</dbReference>
<organism evidence="7 9">
    <name type="scientific">Agrobacterium larrymoorei</name>
    <dbReference type="NCBI Taxonomy" id="160699"/>
    <lineage>
        <taxon>Bacteria</taxon>
        <taxon>Pseudomonadati</taxon>
        <taxon>Pseudomonadota</taxon>
        <taxon>Alphaproteobacteria</taxon>
        <taxon>Hyphomicrobiales</taxon>
        <taxon>Rhizobiaceae</taxon>
        <taxon>Rhizobium/Agrobacterium group</taxon>
        <taxon>Agrobacterium</taxon>
    </lineage>
</organism>
<dbReference type="InterPro" id="IPR004839">
    <property type="entry name" value="Aminotransferase_I/II_large"/>
</dbReference>
<dbReference type="Pfam" id="PF00392">
    <property type="entry name" value="GntR"/>
    <property type="match status" value="1"/>
</dbReference>
<dbReference type="Gene3D" id="1.10.10.10">
    <property type="entry name" value="Winged helix-like DNA-binding domain superfamily/Winged helix DNA-binding domain"/>
    <property type="match status" value="1"/>
</dbReference>
<dbReference type="Proteomes" id="UP000826513">
    <property type="component" value="Chromosome 2"/>
</dbReference>
<dbReference type="RefSeq" id="WP_027674685.1">
    <property type="nucleotide sequence ID" value="NZ_CP039692.1"/>
</dbReference>
<keyword evidence="7" id="KW-0808">Transferase</keyword>
<dbReference type="PROSITE" id="PS50949">
    <property type="entry name" value="HTH_GNTR"/>
    <property type="match status" value="1"/>
</dbReference>
<evidence type="ECO:0000259" key="6">
    <source>
        <dbReference type="PROSITE" id="PS50949"/>
    </source>
</evidence>
<dbReference type="SMART" id="SM00345">
    <property type="entry name" value="HTH_GNTR"/>
    <property type="match status" value="1"/>
</dbReference>
<dbReference type="Proteomes" id="UP000298545">
    <property type="component" value="Chromosome linear"/>
</dbReference>
<dbReference type="EMBL" id="CP072168">
    <property type="protein sequence ID" value="QYA09466.1"/>
    <property type="molecule type" value="Genomic_DNA"/>
</dbReference>
<comment type="similarity">
    <text evidence="1">In the C-terminal section; belongs to the class-I pyridoxal-phosphate-dependent aminotransferase family.</text>
</comment>
<dbReference type="CDD" id="cd00609">
    <property type="entry name" value="AAT_like"/>
    <property type="match status" value="1"/>
</dbReference>
<evidence type="ECO:0000256" key="1">
    <source>
        <dbReference type="ARBA" id="ARBA00005384"/>
    </source>
</evidence>
<keyword evidence="3" id="KW-0805">Transcription regulation</keyword>
<proteinExistence type="inferred from homology"/>
<dbReference type="InterPro" id="IPR036388">
    <property type="entry name" value="WH-like_DNA-bd_sf"/>
</dbReference>
<sequence length="441" mass="47418">MGDITEARWLAEKITNKTIRGIALETSALVRAGVLPVGTRLPAIRDLAYELGVSPATISEAWSELRQQKIVSGRGRNGTWVCAERFVAKPERLASAGHYGANVLDLSMAVPDQTLLPPLAKAMVHATSVGDLNSYERSRIVPELRDALAGDWPYDAEAFLAINGGYNGVYTTIRALVRPGSVVAVEHPTAMRLLDILEDLGVKIVPILSDSQGPLPASLRQAMAERPAAFLFQPRLHSVTGQTVTPERMQALGDVLADGDTLIIEDDGIADISVSKPVSLGARFPDRTVRILSFSKTLGPDLRLAVLSGSKAIVEQIQSYRAFSAGWTSRVLQAAVAWLIKDEETSQIVASARAAYQERRDALARELLERGVKTMPGSGLCLWVPVESESFAMVTLAARNIAVVPGNKFSVLPSAHIRVATSKLSSGHAQVAESIALAHRI</sequence>
<dbReference type="Gene3D" id="3.40.640.10">
    <property type="entry name" value="Type I PLP-dependent aspartate aminotransferase-like (Major domain)"/>
    <property type="match status" value="1"/>
</dbReference>
<keyword evidence="10" id="KW-1185">Reference proteome</keyword>
<evidence type="ECO:0000256" key="5">
    <source>
        <dbReference type="ARBA" id="ARBA00023163"/>
    </source>
</evidence>
<dbReference type="GO" id="GO:0030170">
    <property type="term" value="F:pyridoxal phosphate binding"/>
    <property type="evidence" value="ECO:0007669"/>
    <property type="project" value="InterPro"/>
</dbReference>
<dbReference type="AlphaFoldDB" id="A0A4D7DTA4"/>
<protein>
    <submittedName>
        <fullName evidence="7">PLP-dependent aminotransferase family protein</fullName>
    </submittedName>
</protein>
<dbReference type="SUPFAM" id="SSF46785">
    <property type="entry name" value="Winged helix' DNA-binding domain"/>
    <property type="match status" value="1"/>
</dbReference>
<keyword evidence="2" id="KW-0663">Pyridoxal phosphate</keyword>
<evidence type="ECO:0000313" key="8">
    <source>
        <dbReference type="EMBL" id="QYA09466.1"/>
    </source>
</evidence>
<evidence type="ECO:0000256" key="2">
    <source>
        <dbReference type="ARBA" id="ARBA00022898"/>
    </source>
</evidence>
<reference evidence="8 10" key="2">
    <citation type="submission" date="2021-03" db="EMBL/GenBank/DDBJ databases">
        <title>Rapid diversification of plasmids in a genus of pathogenic and nitrogen fixing bacteria.</title>
        <authorList>
            <person name="Weisberg A.J."/>
            <person name="Miller M."/>
            <person name="Ream W."/>
            <person name="Grunwald N.J."/>
            <person name="Chang J.H."/>
        </authorList>
    </citation>
    <scope>NUCLEOTIDE SEQUENCE [LARGE SCALE GENOMIC DNA]</scope>
    <source>
        <strain evidence="8 10">AF3.44</strain>
    </source>
</reference>
<dbReference type="InterPro" id="IPR015421">
    <property type="entry name" value="PyrdxlP-dep_Trfase_major"/>
</dbReference>
<evidence type="ECO:0000256" key="4">
    <source>
        <dbReference type="ARBA" id="ARBA00023125"/>
    </source>
</evidence>
<keyword evidence="5" id="KW-0804">Transcription</keyword>
<dbReference type="EMBL" id="CP039692">
    <property type="protein sequence ID" value="QCJ00092.1"/>
    <property type="molecule type" value="Genomic_DNA"/>
</dbReference>
<dbReference type="PANTHER" id="PTHR46577">
    <property type="entry name" value="HTH-TYPE TRANSCRIPTIONAL REGULATORY PROTEIN GABR"/>
    <property type="match status" value="1"/>
</dbReference>
<dbReference type="GO" id="GO:0008483">
    <property type="term" value="F:transaminase activity"/>
    <property type="evidence" value="ECO:0007669"/>
    <property type="project" value="UniProtKB-KW"/>
</dbReference>